<evidence type="ECO:0000256" key="4">
    <source>
        <dbReference type="ARBA" id="ARBA00023136"/>
    </source>
</evidence>
<dbReference type="PATRIC" id="fig|1476583.3.peg.1382"/>
<dbReference type="Proteomes" id="UP000020492">
    <property type="component" value="Unassembled WGS sequence"/>
</dbReference>
<dbReference type="OrthoDB" id="72571at2"/>
<evidence type="ECO:0000256" key="6">
    <source>
        <dbReference type="SAM" id="Phobius"/>
    </source>
</evidence>
<proteinExistence type="predicted"/>
<feature type="transmembrane region" description="Helical" evidence="6">
    <location>
        <begin position="205"/>
        <end position="229"/>
    </location>
</feature>
<name>A0A016QS27_9DEIO</name>
<protein>
    <recommendedName>
        <fullName evidence="7">Yip1 domain-containing protein</fullName>
    </recommendedName>
</protein>
<dbReference type="RefSeq" id="WP_034355887.1">
    <property type="nucleotide sequence ID" value="NZ_JHAC01000021.1"/>
</dbReference>
<organism evidence="8 9">
    <name type="scientific">Deinococcus phoenicis</name>
    <dbReference type="NCBI Taxonomy" id="1476583"/>
    <lineage>
        <taxon>Bacteria</taxon>
        <taxon>Thermotogati</taxon>
        <taxon>Deinococcota</taxon>
        <taxon>Deinococci</taxon>
        <taxon>Deinococcales</taxon>
        <taxon>Deinococcaceae</taxon>
        <taxon>Deinococcus</taxon>
    </lineage>
</organism>
<feature type="region of interest" description="Disordered" evidence="5">
    <location>
        <begin position="1"/>
        <end position="20"/>
    </location>
</feature>
<dbReference type="STRING" id="1476583.DEIPH_ctg021orf0061"/>
<evidence type="ECO:0000313" key="9">
    <source>
        <dbReference type="Proteomes" id="UP000020492"/>
    </source>
</evidence>
<keyword evidence="4 6" id="KW-0472">Membrane</keyword>
<evidence type="ECO:0000259" key="7">
    <source>
        <dbReference type="Pfam" id="PF04893"/>
    </source>
</evidence>
<feature type="transmembrane region" description="Helical" evidence="6">
    <location>
        <begin position="173"/>
        <end position="193"/>
    </location>
</feature>
<feature type="compositionally biased region" description="Pro residues" evidence="5">
    <location>
        <begin position="7"/>
        <end position="18"/>
    </location>
</feature>
<evidence type="ECO:0000256" key="1">
    <source>
        <dbReference type="ARBA" id="ARBA00004141"/>
    </source>
</evidence>
<feature type="transmembrane region" description="Helical" evidence="6">
    <location>
        <begin position="119"/>
        <end position="140"/>
    </location>
</feature>
<reference evidence="8 9" key="1">
    <citation type="submission" date="2014-03" db="EMBL/GenBank/DDBJ databases">
        <title>Draft genome sequence of Deinococcus phoenicis 1P10ME.</title>
        <authorList>
            <person name="Stepanov V.G."/>
            <person name="Vaishampayan P."/>
            <person name="Venkateswaran K."/>
            <person name="Fox G.E."/>
        </authorList>
    </citation>
    <scope>NUCLEOTIDE SEQUENCE [LARGE SCALE GENOMIC DNA]</scope>
    <source>
        <strain evidence="8 9">1P10ME</strain>
    </source>
</reference>
<dbReference type="AlphaFoldDB" id="A0A016QS27"/>
<sequence length="230" mass="24346">MARRPRPAPTPPPPPEAPPAAELLTAPRAFFERLRAAGPKAWRYVAPVLLAAVLAGVLYALLLRPVVAATAGGGNLAPAFTAHVTNAFGTFFLTVFSAGLMAGLGHLGAGREGRAAEVYGATFVLLPPLYLGLAVLLLVLPQPHWPSFFLESDVLHRQQTTLRALAHWPLTRVTVLVMLLGTLAQFAFAYRGFLTLTGDRRRALLGTLLPLVPALGLTGLGLAPLLAALF</sequence>
<dbReference type="Pfam" id="PF04893">
    <property type="entry name" value="Yip1"/>
    <property type="match status" value="1"/>
</dbReference>
<keyword evidence="2 6" id="KW-0812">Transmembrane</keyword>
<keyword evidence="9" id="KW-1185">Reference proteome</keyword>
<dbReference type="EMBL" id="JHAC01000021">
    <property type="protein sequence ID" value="EYB68544.1"/>
    <property type="molecule type" value="Genomic_DNA"/>
</dbReference>
<accession>A0A016QS27</accession>
<dbReference type="GO" id="GO:0016020">
    <property type="term" value="C:membrane"/>
    <property type="evidence" value="ECO:0007669"/>
    <property type="project" value="UniProtKB-SubCell"/>
</dbReference>
<feature type="transmembrane region" description="Helical" evidence="6">
    <location>
        <begin position="44"/>
        <end position="67"/>
    </location>
</feature>
<dbReference type="InterPro" id="IPR006977">
    <property type="entry name" value="Yip1_dom"/>
</dbReference>
<evidence type="ECO:0000313" key="8">
    <source>
        <dbReference type="EMBL" id="EYB68544.1"/>
    </source>
</evidence>
<gene>
    <name evidence="8" type="ORF">DEIPH_ctg021orf0061</name>
</gene>
<evidence type="ECO:0000256" key="3">
    <source>
        <dbReference type="ARBA" id="ARBA00022989"/>
    </source>
</evidence>
<evidence type="ECO:0000256" key="2">
    <source>
        <dbReference type="ARBA" id="ARBA00022692"/>
    </source>
</evidence>
<feature type="transmembrane region" description="Helical" evidence="6">
    <location>
        <begin position="87"/>
        <end position="107"/>
    </location>
</feature>
<evidence type="ECO:0000256" key="5">
    <source>
        <dbReference type="SAM" id="MobiDB-lite"/>
    </source>
</evidence>
<feature type="domain" description="Yip1" evidence="7">
    <location>
        <begin position="22"/>
        <end position="217"/>
    </location>
</feature>
<comment type="caution">
    <text evidence="8">The sequence shown here is derived from an EMBL/GenBank/DDBJ whole genome shotgun (WGS) entry which is preliminary data.</text>
</comment>
<comment type="subcellular location">
    <subcellularLocation>
        <location evidence="1">Membrane</location>
        <topology evidence="1">Multi-pass membrane protein</topology>
    </subcellularLocation>
</comment>
<keyword evidence="3 6" id="KW-1133">Transmembrane helix</keyword>